<dbReference type="EMBL" id="QWDC01000001">
    <property type="protein sequence ID" value="RFZ95743.1"/>
    <property type="molecule type" value="Genomic_DNA"/>
</dbReference>
<keyword evidence="2" id="KW-1185">Reference proteome</keyword>
<name>A0A372P040_9SPHI</name>
<evidence type="ECO:0000313" key="2">
    <source>
        <dbReference type="Proteomes" id="UP000264217"/>
    </source>
</evidence>
<reference evidence="1 2" key="1">
    <citation type="submission" date="2018-08" db="EMBL/GenBank/DDBJ databases">
        <title>Mucilaginibacter sp. MYSH2.</title>
        <authorList>
            <person name="Seo T."/>
        </authorList>
    </citation>
    <scope>NUCLEOTIDE SEQUENCE [LARGE SCALE GENOMIC DNA]</scope>
    <source>
        <strain evidence="1 2">MYSH2</strain>
    </source>
</reference>
<accession>A0A372P040</accession>
<protein>
    <submittedName>
        <fullName evidence="1">Uncharacterized protein</fullName>
    </submittedName>
</protein>
<dbReference type="Proteomes" id="UP000264217">
    <property type="component" value="Unassembled WGS sequence"/>
</dbReference>
<gene>
    <name evidence="1" type="ORF">D0C36_09555</name>
</gene>
<proteinExistence type="predicted"/>
<organism evidence="1 2">
    <name type="scientific">Mucilaginibacter conchicola</name>
    <dbReference type="NCBI Taxonomy" id="2303333"/>
    <lineage>
        <taxon>Bacteria</taxon>
        <taxon>Pseudomonadati</taxon>
        <taxon>Bacteroidota</taxon>
        <taxon>Sphingobacteriia</taxon>
        <taxon>Sphingobacteriales</taxon>
        <taxon>Sphingobacteriaceae</taxon>
        <taxon>Mucilaginibacter</taxon>
    </lineage>
</organism>
<evidence type="ECO:0000313" key="1">
    <source>
        <dbReference type="EMBL" id="RFZ95743.1"/>
    </source>
</evidence>
<dbReference type="AlphaFoldDB" id="A0A372P040"/>
<dbReference type="OrthoDB" id="798153at2"/>
<comment type="caution">
    <text evidence="1">The sequence shown here is derived from an EMBL/GenBank/DDBJ whole genome shotgun (WGS) entry which is preliminary data.</text>
</comment>
<dbReference type="RefSeq" id="WP_117391293.1">
    <property type="nucleotide sequence ID" value="NZ_QWDC01000001.1"/>
</dbReference>
<sequence length="89" mass="10038">MITDLIQTIDRTVTLAQVRFNTESDGCNFCWRLILDGEEIIVESVDIQAPVFTSKDWIEAIQKYKHHISVKDCNVLVDASGNALITEAK</sequence>